<feature type="domain" description="SWIM-type" evidence="2">
    <location>
        <begin position="44"/>
        <end position="82"/>
    </location>
</feature>
<dbReference type="InterPro" id="IPR012337">
    <property type="entry name" value="RNaseH-like_sf"/>
</dbReference>
<dbReference type="RefSeq" id="WP_324717064.1">
    <property type="nucleotide sequence ID" value="NZ_CP141615.1"/>
</dbReference>
<dbReference type="Proteomes" id="UP001332192">
    <property type="component" value="Chromosome"/>
</dbReference>
<dbReference type="Gene3D" id="3.30.420.10">
    <property type="entry name" value="Ribonuclease H-like superfamily/Ribonuclease H"/>
    <property type="match status" value="1"/>
</dbReference>
<evidence type="ECO:0000313" key="3">
    <source>
        <dbReference type="EMBL" id="WRP17794.1"/>
    </source>
</evidence>
<keyword evidence="1" id="KW-0479">Metal-binding</keyword>
<dbReference type="InterPro" id="IPR007527">
    <property type="entry name" value="Znf_SWIM"/>
</dbReference>
<keyword evidence="4" id="KW-1185">Reference proteome</keyword>
<accession>A0ABZ1BYH3</accession>
<dbReference type="InterPro" id="IPR036397">
    <property type="entry name" value="RNaseH_sf"/>
</dbReference>
<keyword evidence="1" id="KW-0862">Zinc</keyword>
<gene>
    <name evidence="3" type="ORF">U7230_01935</name>
</gene>
<name>A0ABZ1BYH3_9FIRM</name>
<evidence type="ECO:0000259" key="2">
    <source>
        <dbReference type="PROSITE" id="PS50966"/>
    </source>
</evidence>
<dbReference type="PROSITE" id="PS50966">
    <property type="entry name" value="ZF_SWIM"/>
    <property type="match status" value="1"/>
</dbReference>
<keyword evidence="1" id="KW-0863">Zinc-finger</keyword>
<evidence type="ECO:0000256" key="1">
    <source>
        <dbReference type="PROSITE-ProRule" id="PRU00325"/>
    </source>
</evidence>
<proteinExistence type="predicted"/>
<reference evidence="3 4" key="1">
    <citation type="journal article" date="2024" name="Front. Microbiol.">
        <title>Novel thermophilic genera Geochorda gen. nov. and Carboxydochorda gen. nov. from the deep terrestrial subsurface reveal the ecophysiological diversity in the class Limnochordia.</title>
        <authorList>
            <person name="Karnachuk O.V."/>
            <person name="Lukina A.P."/>
            <person name="Avakyan M.R."/>
            <person name="Kadnikov V.V."/>
            <person name="Begmatov S."/>
            <person name="Beletsky A.V."/>
            <person name="Vlasova K.G."/>
            <person name="Novikov A.A."/>
            <person name="Shcherbakova V.A."/>
            <person name="Mardanov A.V."/>
            <person name="Ravin N.V."/>
        </authorList>
    </citation>
    <scope>NUCLEOTIDE SEQUENCE [LARGE SCALE GENOMIC DNA]</scope>
    <source>
        <strain evidence="3 4">L945</strain>
    </source>
</reference>
<dbReference type="EMBL" id="CP141615">
    <property type="protein sequence ID" value="WRP17794.1"/>
    <property type="molecule type" value="Genomic_DNA"/>
</dbReference>
<sequence length="293" mass="32711">MTPMHDQRALRRRRAQEENLTAQLIGGAPFAGRYRVTGKSGRVHEVKFRQARGAVCRCDCQDFETNGLGTCKHIEAVRLALEARFSPAELSEHAGKASRPSWEGRRVDDAVTFFDLETQRLFQEVGGRHHLDRLGLAAAVTYCEGDGGFRHYFEDDAAALIDRLLGASLVVGFNVLRFDYEVLAGYSKDADLLYTVPTLDLMFELEQVLDWRPSLDSVARATLGTTKTASGLQAVEWYREGRIEEIVEYCEEDVSLTRALFQHGLREGRLSVLDREGAVIEVPAPWGHGLLAA</sequence>
<protein>
    <submittedName>
        <fullName evidence="3">Ribonuclease H-like domain-containing protein</fullName>
    </submittedName>
</protein>
<dbReference type="SUPFAM" id="SSF53098">
    <property type="entry name" value="Ribonuclease H-like"/>
    <property type="match status" value="1"/>
</dbReference>
<organism evidence="3 4">
    <name type="scientific">Carboxydichorda subterranea</name>
    <dbReference type="NCBI Taxonomy" id="3109565"/>
    <lineage>
        <taxon>Bacteria</taxon>
        <taxon>Bacillati</taxon>
        <taxon>Bacillota</taxon>
        <taxon>Limnochordia</taxon>
        <taxon>Limnochordales</taxon>
        <taxon>Geochordaceae</taxon>
        <taxon>Carboxydichorda</taxon>
    </lineage>
</organism>
<dbReference type="InterPro" id="IPR038720">
    <property type="entry name" value="YprB_RNase_H-like_dom"/>
</dbReference>
<evidence type="ECO:0000313" key="4">
    <source>
        <dbReference type="Proteomes" id="UP001332192"/>
    </source>
</evidence>
<dbReference type="Pfam" id="PF13482">
    <property type="entry name" value="RNase_H_2"/>
    <property type="match status" value="1"/>
</dbReference>